<name>A0A371DRJ0_9APHY</name>
<organism evidence="1 2">
    <name type="scientific">Lentinus brumalis</name>
    <dbReference type="NCBI Taxonomy" id="2498619"/>
    <lineage>
        <taxon>Eukaryota</taxon>
        <taxon>Fungi</taxon>
        <taxon>Dikarya</taxon>
        <taxon>Basidiomycota</taxon>
        <taxon>Agaricomycotina</taxon>
        <taxon>Agaricomycetes</taxon>
        <taxon>Polyporales</taxon>
        <taxon>Polyporaceae</taxon>
        <taxon>Lentinus</taxon>
    </lineage>
</organism>
<dbReference type="Proteomes" id="UP000256964">
    <property type="component" value="Unassembled WGS sequence"/>
</dbReference>
<evidence type="ECO:0000313" key="2">
    <source>
        <dbReference type="Proteomes" id="UP000256964"/>
    </source>
</evidence>
<proteinExistence type="predicted"/>
<sequence length="166" mass="18242">MSALRCTTRINIRTTVMQLYWLEVPCEMRVLGRTQRRSSDLPTAVILSNIHSTVASIPWSCSQGPVPIAQPLRTAPTLPAAEALNHTKVDLVLRSAPEAWYRCDASSAKHDLLGTRRTVWVDIGLPLAACILYADTPTMRNASNTQGIGCLRSRCENECSAIGWPP</sequence>
<evidence type="ECO:0000313" key="1">
    <source>
        <dbReference type="EMBL" id="RDX55159.1"/>
    </source>
</evidence>
<gene>
    <name evidence="1" type="ORF">OH76DRAFT_871962</name>
</gene>
<accession>A0A371DRJ0</accession>
<reference evidence="1 2" key="1">
    <citation type="journal article" date="2018" name="Biotechnol. Biofuels">
        <title>Integrative visual omics of the white-rot fungus Polyporus brumalis exposes the biotechnological potential of its oxidative enzymes for delignifying raw plant biomass.</title>
        <authorList>
            <person name="Miyauchi S."/>
            <person name="Rancon A."/>
            <person name="Drula E."/>
            <person name="Hage H."/>
            <person name="Chaduli D."/>
            <person name="Favel A."/>
            <person name="Grisel S."/>
            <person name="Henrissat B."/>
            <person name="Herpoel-Gimbert I."/>
            <person name="Ruiz-Duenas F.J."/>
            <person name="Chevret D."/>
            <person name="Hainaut M."/>
            <person name="Lin J."/>
            <person name="Wang M."/>
            <person name="Pangilinan J."/>
            <person name="Lipzen A."/>
            <person name="Lesage-Meessen L."/>
            <person name="Navarro D."/>
            <person name="Riley R."/>
            <person name="Grigoriev I.V."/>
            <person name="Zhou S."/>
            <person name="Raouche S."/>
            <person name="Rosso M.N."/>
        </authorList>
    </citation>
    <scope>NUCLEOTIDE SEQUENCE [LARGE SCALE GENOMIC DNA]</scope>
    <source>
        <strain evidence="1 2">BRFM 1820</strain>
    </source>
</reference>
<dbReference type="EMBL" id="KZ857383">
    <property type="protein sequence ID" value="RDX55159.1"/>
    <property type="molecule type" value="Genomic_DNA"/>
</dbReference>
<keyword evidence="2" id="KW-1185">Reference proteome</keyword>
<dbReference type="AlphaFoldDB" id="A0A371DRJ0"/>
<protein>
    <submittedName>
        <fullName evidence="1">Uncharacterized protein</fullName>
    </submittedName>
</protein>